<protein>
    <submittedName>
        <fullName evidence="1">Uncharacterized protein</fullName>
    </submittedName>
</protein>
<gene>
    <name evidence="1" type="ORF">B0T21DRAFT_367033</name>
</gene>
<proteinExistence type="predicted"/>
<evidence type="ECO:0000313" key="2">
    <source>
        <dbReference type="Proteomes" id="UP001172159"/>
    </source>
</evidence>
<organism evidence="1 2">
    <name type="scientific">Apiosordaria backusii</name>
    <dbReference type="NCBI Taxonomy" id="314023"/>
    <lineage>
        <taxon>Eukaryota</taxon>
        <taxon>Fungi</taxon>
        <taxon>Dikarya</taxon>
        <taxon>Ascomycota</taxon>
        <taxon>Pezizomycotina</taxon>
        <taxon>Sordariomycetes</taxon>
        <taxon>Sordariomycetidae</taxon>
        <taxon>Sordariales</taxon>
        <taxon>Lasiosphaeriaceae</taxon>
        <taxon>Apiosordaria</taxon>
    </lineage>
</organism>
<dbReference type="EMBL" id="JAUKTV010000006">
    <property type="protein sequence ID" value="KAK0736481.1"/>
    <property type="molecule type" value="Genomic_DNA"/>
</dbReference>
<dbReference type="AlphaFoldDB" id="A0AA40BLR4"/>
<dbReference type="Proteomes" id="UP001172159">
    <property type="component" value="Unassembled WGS sequence"/>
</dbReference>
<name>A0AA40BLR4_9PEZI</name>
<evidence type="ECO:0000313" key="1">
    <source>
        <dbReference type="EMBL" id="KAK0736481.1"/>
    </source>
</evidence>
<sequence>MISGFNSPEHAVETLTLYNKVITLRILISMIFYPPVVKIDSGHNQALFVMAQRRNDARAKIMMMRRKGVDVDLSGYVSAADWVERLRQTHGLLTDPDR</sequence>
<reference evidence="1" key="1">
    <citation type="submission" date="2023-06" db="EMBL/GenBank/DDBJ databases">
        <title>Genome-scale phylogeny and comparative genomics of the fungal order Sordariales.</title>
        <authorList>
            <consortium name="Lawrence Berkeley National Laboratory"/>
            <person name="Hensen N."/>
            <person name="Bonometti L."/>
            <person name="Westerberg I."/>
            <person name="Brannstrom I.O."/>
            <person name="Guillou S."/>
            <person name="Cros-Aarteil S."/>
            <person name="Calhoun S."/>
            <person name="Haridas S."/>
            <person name="Kuo A."/>
            <person name="Mondo S."/>
            <person name="Pangilinan J."/>
            <person name="Riley R."/>
            <person name="Labutti K."/>
            <person name="Andreopoulos B."/>
            <person name="Lipzen A."/>
            <person name="Chen C."/>
            <person name="Yanf M."/>
            <person name="Daum C."/>
            <person name="Ng V."/>
            <person name="Clum A."/>
            <person name="Steindorff A."/>
            <person name="Ohm R."/>
            <person name="Martin F."/>
            <person name="Silar P."/>
            <person name="Natvig D."/>
            <person name="Lalanne C."/>
            <person name="Gautier V."/>
            <person name="Ament-Velasquez S.L."/>
            <person name="Kruys A."/>
            <person name="Hutchinson M.I."/>
            <person name="Powell A.J."/>
            <person name="Barry K."/>
            <person name="Miller A.N."/>
            <person name="Grigoriev I.V."/>
            <person name="Debuchy R."/>
            <person name="Gladieux P."/>
            <person name="Thoren M.H."/>
            <person name="Johannesson H."/>
        </authorList>
    </citation>
    <scope>NUCLEOTIDE SEQUENCE</scope>
    <source>
        <strain evidence="1">CBS 540.89</strain>
    </source>
</reference>
<comment type="caution">
    <text evidence="1">The sequence shown here is derived from an EMBL/GenBank/DDBJ whole genome shotgun (WGS) entry which is preliminary data.</text>
</comment>
<keyword evidence="2" id="KW-1185">Reference proteome</keyword>
<accession>A0AA40BLR4</accession>